<sequence>MYCLLGICLPVNRKSGHVPGYIFSFRKVNNNTSCCRWKKKLFQFFFPELQLINLHVISDAKEGHPHLKNRTMDP</sequence>
<reference evidence="1 2" key="1">
    <citation type="submission" date="2015-08" db="EMBL/GenBank/DDBJ databases">
        <title>Genome sequencing of Penicillium nordicum.</title>
        <authorList>
            <person name="Nguyen H.D."/>
            <person name="Seifert K.A."/>
        </authorList>
    </citation>
    <scope>NUCLEOTIDE SEQUENCE [LARGE SCALE GENOMIC DNA]</scope>
    <source>
        <strain evidence="1 2">DAOMC 185683</strain>
    </source>
</reference>
<dbReference type="Proteomes" id="UP000037696">
    <property type="component" value="Unassembled WGS sequence"/>
</dbReference>
<name>A0A0M8P599_9EURO</name>
<dbReference type="EMBL" id="LHQQ01000044">
    <property type="protein sequence ID" value="KOS45408.1"/>
    <property type="molecule type" value="Genomic_DNA"/>
</dbReference>
<gene>
    <name evidence="1" type="ORF">ACN38_g3680</name>
</gene>
<evidence type="ECO:0000313" key="1">
    <source>
        <dbReference type="EMBL" id="KOS45408.1"/>
    </source>
</evidence>
<proteinExistence type="predicted"/>
<protein>
    <submittedName>
        <fullName evidence="1">Uncharacterized protein</fullName>
    </submittedName>
</protein>
<evidence type="ECO:0000313" key="2">
    <source>
        <dbReference type="Proteomes" id="UP000037696"/>
    </source>
</evidence>
<accession>A0A0M8P599</accession>
<dbReference type="AlphaFoldDB" id="A0A0M8P599"/>
<comment type="caution">
    <text evidence="1">The sequence shown here is derived from an EMBL/GenBank/DDBJ whole genome shotgun (WGS) entry which is preliminary data.</text>
</comment>
<keyword evidence="2" id="KW-1185">Reference proteome</keyword>
<organism evidence="1 2">
    <name type="scientific">Penicillium nordicum</name>
    <dbReference type="NCBI Taxonomy" id="229535"/>
    <lineage>
        <taxon>Eukaryota</taxon>
        <taxon>Fungi</taxon>
        <taxon>Dikarya</taxon>
        <taxon>Ascomycota</taxon>
        <taxon>Pezizomycotina</taxon>
        <taxon>Eurotiomycetes</taxon>
        <taxon>Eurotiomycetidae</taxon>
        <taxon>Eurotiales</taxon>
        <taxon>Aspergillaceae</taxon>
        <taxon>Penicillium</taxon>
    </lineage>
</organism>